<dbReference type="EMBL" id="CAWUPB010000222">
    <property type="protein sequence ID" value="CAK7323994.1"/>
    <property type="molecule type" value="Genomic_DNA"/>
</dbReference>
<dbReference type="AlphaFoldDB" id="A0AAV1QV55"/>
<evidence type="ECO:0000313" key="3">
    <source>
        <dbReference type="Proteomes" id="UP001314170"/>
    </source>
</evidence>
<proteinExistence type="predicted"/>
<feature type="compositionally biased region" description="Low complexity" evidence="1">
    <location>
        <begin position="26"/>
        <end position="41"/>
    </location>
</feature>
<feature type="region of interest" description="Disordered" evidence="1">
    <location>
        <begin position="17"/>
        <end position="43"/>
    </location>
</feature>
<dbReference type="Proteomes" id="UP001314170">
    <property type="component" value="Unassembled WGS sequence"/>
</dbReference>
<accession>A0AAV1QV55</accession>
<organism evidence="2 3">
    <name type="scientific">Dovyalis caffra</name>
    <dbReference type="NCBI Taxonomy" id="77055"/>
    <lineage>
        <taxon>Eukaryota</taxon>
        <taxon>Viridiplantae</taxon>
        <taxon>Streptophyta</taxon>
        <taxon>Embryophyta</taxon>
        <taxon>Tracheophyta</taxon>
        <taxon>Spermatophyta</taxon>
        <taxon>Magnoliopsida</taxon>
        <taxon>eudicotyledons</taxon>
        <taxon>Gunneridae</taxon>
        <taxon>Pentapetalae</taxon>
        <taxon>rosids</taxon>
        <taxon>fabids</taxon>
        <taxon>Malpighiales</taxon>
        <taxon>Salicaceae</taxon>
        <taxon>Flacourtieae</taxon>
        <taxon>Dovyalis</taxon>
    </lineage>
</organism>
<evidence type="ECO:0000313" key="2">
    <source>
        <dbReference type="EMBL" id="CAK7323994.1"/>
    </source>
</evidence>
<name>A0AAV1QV55_9ROSI</name>
<protein>
    <submittedName>
        <fullName evidence="2">Uncharacterized protein</fullName>
    </submittedName>
</protein>
<gene>
    <name evidence="2" type="ORF">DCAF_LOCUS1628</name>
</gene>
<feature type="non-terminal residue" evidence="2">
    <location>
        <position position="1"/>
    </location>
</feature>
<feature type="region of interest" description="Disordered" evidence="1">
    <location>
        <begin position="67"/>
        <end position="90"/>
    </location>
</feature>
<keyword evidence="3" id="KW-1185">Reference proteome</keyword>
<feature type="region of interest" description="Disordered" evidence="1">
    <location>
        <begin position="104"/>
        <end position="157"/>
    </location>
</feature>
<sequence length="157" mass="17191">LVDWSHREGDFCGVIKGKEKEKDGSKASCAEESSAFSNSESNSHKNILLADKKVFAFSDPVYSILSKNASSDHLPGSGCSPDTTKSMVDGGMPHFVAETIEHTRSIGGTHEVPYEEETDIQEQQGTPHVERSRAAHQNRPAEQNMRIESEDTMATNP</sequence>
<reference evidence="2 3" key="1">
    <citation type="submission" date="2024-01" db="EMBL/GenBank/DDBJ databases">
        <authorList>
            <person name="Waweru B."/>
        </authorList>
    </citation>
    <scope>NUCLEOTIDE SEQUENCE [LARGE SCALE GENOMIC DNA]</scope>
</reference>
<comment type="caution">
    <text evidence="2">The sequence shown here is derived from an EMBL/GenBank/DDBJ whole genome shotgun (WGS) entry which is preliminary data.</text>
</comment>
<evidence type="ECO:0000256" key="1">
    <source>
        <dbReference type="SAM" id="MobiDB-lite"/>
    </source>
</evidence>